<sequence>MGLFNRKPKPEGQTVEAVEPSDGEVMSDVQTGESWRQDWVSAPADTGMPAAAPAAQSEPAVTAGPTAGEMVLVPALTVDGLTEPMMYTQAVRFTHDPVDRLLDQWEKAIVSHMLTDPKHGEAIAVMLTRPGVTLDEWEATLTGMGPGMASADPDWTPSLDLALVDRRLALLDDSAGVWALHLLIAWLMEDTDRVDLCDQVCRLNEYDLPIIRMVRTYRGQGLNSAGRPLPVDA</sequence>
<feature type="region of interest" description="Disordered" evidence="1">
    <location>
        <begin position="1"/>
        <end position="36"/>
    </location>
</feature>
<organism evidence="2 3">
    <name type="scientific">Bifidobacterium animalis subsp. animalis MCC 0483</name>
    <dbReference type="NCBI Taxonomy" id="1365955"/>
    <lineage>
        <taxon>Bacteria</taxon>
        <taxon>Bacillati</taxon>
        <taxon>Actinomycetota</taxon>
        <taxon>Actinomycetes</taxon>
        <taxon>Bifidobacteriales</taxon>
        <taxon>Bifidobacteriaceae</taxon>
        <taxon>Bifidobacterium</taxon>
    </lineage>
</organism>
<evidence type="ECO:0008006" key="4">
    <source>
        <dbReference type="Google" id="ProtNLM"/>
    </source>
</evidence>
<proteinExistence type="predicted"/>
<name>A0AB34T818_9BIFI</name>
<dbReference type="Proteomes" id="UP000037239">
    <property type="component" value="Unassembled WGS sequence"/>
</dbReference>
<protein>
    <recommendedName>
        <fullName evidence="4">DUF4192 domain-containing protein</fullName>
    </recommendedName>
</protein>
<evidence type="ECO:0000313" key="2">
    <source>
        <dbReference type="EMBL" id="KOA48768.1"/>
    </source>
</evidence>
<evidence type="ECO:0000256" key="1">
    <source>
        <dbReference type="SAM" id="MobiDB-lite"/>
    </source>
</evidence>
<reference evidence="2 3" key="1">
    <citation type="journal article" date="2015" name="Int J Genomics">
        <title>Comparative Genomics Revealed Genetic Diversity and Species/Strain-Level Differences in Carbohydrate Metabolism of Three Probiotic Bifidobacterial Species.</title>
        <authorList>
            <person name="Odamaki T."/>
            <person name="Horigome A."/>
            <person name="Sugahara H."/>
            <person name="Hashikura N."/>
            <person name="Minami J."/>
            <person name="Xiao J.Z."/>
            <person name="Abe F."/>
        </authorList>
    </citation>
    <scope>NUCLEOTIDE SEQUENCE [LARGE SCALE GENOMIC DNA]</scope>
    <source>
        <strain evidence="2 3">MCC 0483</strain>
    </source>
</reference>
<dbReference type="RefSeq" id="WP_052824501.1">
    <property type="nucleotide sequence ID" value="NZ_AWFK01000012.1"/>
</dbReference>
<dbReference type="EMBL" id="AWFK01000012">
    <property type="protein sequence ID" value="KOA48768.1"/>
    <property type="molecule type" value="Genomic_DNA"/>
</dbReference>
<evidence type="ECO:0000313" key="3">
    <source>
        <dbReference type="Proteomes" id="UP000037239"/>
    </source>
</evidence>
<comment type="caution">
    <text evidence="2">The sequence shown here is derived from an EMBL/GenBank/DDBJ whole genome shotgun (WGS) entry which is preliminary data.</text>
</comment>
<gene>
    <name evidence="2" type="ORF">BAAM0483_07630</name>
</gene>
<dbReference type="AlphaFoldDB" id="A0AB34T818"/>
<accession>A0AB34T818</accession>